<protein>
    <submittedName>
        <fullName evidence="5">Dolichol-phosphate mannosyltransferase</fullName>
    </submittedName>
</protein>
<keyword evidence="6" id="KW-1185">Reference proteome</keyword>
<evidence type="ECO:0000259" key="4">
    <source>
        <dbReference type="Pfam" id="PF00535"/>
    </source>
</evidence>
<gene>
    <name evidence="5" type="ORF">SAMN05421638_1527</name>
</gene>
<dbReference type="FunFam" id="3.90.550.10:FF:000128">
    <property type="entry name" value="Glycosyl transferase family 2"/>
    <property type="match status" value="1"/>
</dbReference>
<reference evidence="6" key="1">
    <citation type="submission" date="2016-10" db="EMBL/GenBank/DDBJ databases">
        <authorList>
            <person name="Varghese N."/>
            <person name="Submissions S."/>
        </authorList>
    </citation>
    <scope>NUCLEOTIDE SEQUENCE [LARGE SCALE GENOMIC DNA]</scope>
    <source>
        <strain evidence="6">DSM 22251</strain>
    </source>
</reference>
<dbReference type="InterPro" id="IPR039528">
    <property type="entry name" value="DPM1-like"/>
</dbReference>
<proteinExistence type="inferred from homology"/>
<dbReference type="CDD" id="cd06442">
    <property type="entry name" value="DPM1_like"/>
    <property type="match status" value="1"/>
</dbReference>
<comment type="similarity">
    <text evidence="1">Belongs to the glycosyltransferase 2 family.</text>
</comment>
<dbReference type="InterPro" id="IPR029044">
    <property type="entry name" value="Nucleotide-diphossugar_trans"/>
</dbReference>
<evidence type="ECO:0000256" key="1">
    <source>
        <dbReference type="ARBA" id="ARBA00006739"/>
    </source>
</evidence>
<dbReference type="AlphaFoldDB" id="A0A1I3M5F5"/>
<accession>A0A1I3M5F5</accession>
<dbReference type="Proteomes" id="UP000242560">
    <property type="component" value="Unassembled WGS sequence"/>
</dbReference>
<evidence type="ECO:0000313" key="5">
    <source>
        <dbReference type="EMBL" id="SFI91975.1"/>
    </source>
</evidence>
<dbReference type="Gene3D" id="3.90.550.10">
    <property type="entry name" value="Spore Coat Polysaccharide Biosynthesis Protein SpsA, Chain A"/>
    <property type="match status" value="1"/>
</dbReference>
<evidence type="ECO:0000313" key="6">
    <source>
        <dbReference type="Proteomes" id="UP000242560"/>
    </source>
</evidence>
<dbReference type="PANTHER" id="PTHR43398:SF1">
    <property type="entry name" value="DOLICHOL-PHOSPHATE MANNOSYLTRANSFERASE SUBUNIT 1"/>
    <property type="match status" value="1"/>
</dbReference>
<dbReference type="RefSeq" id="WP_089819794.1">
    <property type="nucleotide sequence ID" value="NZ_FORQ01000002.1"/>
</dbReference>
<dbReference type="GO" id="GO:0004582">
    <property type="term" value="F:dolichyl-phosphate beta-D-mannosyltransferase activity"/>
    <property type="evidence" value="ECO:0007669"/>
    <property type="project" value="InterPro"/>
</dbReference>
<name>A0A1I3M5F5_9FLAO</name>
<dbReference type="EMBL" id="FORQ01000002">
    <property type="protein sequence ID" value="SFI91975.1"/>
    <property type="molecule type" value="Genomic_DNA"/>
</dbReference>
<dbReference type="GO" id="GO:0009247">
    <property type="term" value="P:glycolipid biosynthetic process"/>
    <property type="evidence" value="ECO:0007669"/>
    <property type="project" value="TreeGrafter"/>
</dbReference>
<keyword evidence="3 5" id="KW-0808">Transferase</keyword>
<dbReference type="PANTHER" id="PTHR43398">
    <property type="entry name" value="DOLICHOL-PHOSPHATE MANNOSYLTRANSFERASE SUBUNIT 1"/>
    <property type="match status" value="1"/>
</dbReference>
<keyword evidence="2 5" id="KW-0328">Glycosyltransferase</keyword>
<dbReference type="GO" id="GO:0016020">
    <property type="term" value="C:membrane"/>
    <property type="evidence" value="ECO:0007669"/>
    <property type="project" value="GOC"/>
</dbReference>
<dbReference type="SUPFAM" id="SSF53448">
    <property type="entry name" value="Nucleotide-diphospho-sugar transferases"/>
    <property type="match status" value="1"/>
</dbReference>
<feature type="domain" description="Glycosyltransferase 2-like" evidence="4">
    <location>
        <begin position="5"/>
        <end position="170"/>
    </location>
</feature>
<evidence type="ECO:0000256" key="2">
    <source>
        <dbReference type="ARBA" id="ARBA00022676"/>
    </source>
</evidence>
<organism evidence="5 6">
    <name type="scientific">Kaistella treverensis</name>
    <dbReference type="NCBI Taxonomy" id="631455"/>
    <lineage>
        <taxon>Bacteria</taxon>
        <taxon>Pseudomonadati</taxon>
        <taxon>Bacteroidota</taxon>
        <taxon>Flavobacteriia</taxon>
        <taxon>Flavobacteriales</taxon>
        <taxon>Weeksellaceae</taxon>
        <taxon>Chryseobacterium group</taxon>
        <taxon>Kaistella</taxon>
    </lineage>
</organism>
<dbReference type="Pfam" id="PF00535">
    <property type="entry name" value="Glycos_transf_2"/>
    <property type="match status" value="1"/>
</dbReference>
<sequence>MKKLVIIPTYNEIENIESIISAVFALQEDFHILVVDDSSPDGTGEAVKKMQLLHPKNLFLSIRKVKDGLGQAYIHGFKWALENNYDYIFEMDADFSHNPQDLNKLFLACQTADMSIGSRYSKGVNVVNWPMGRVLLSYFASKYVQTILGIPIHDTTAGFVCFSRKVLENIGLENIKLKGYGFQIEMKFRAYQKGFKIVEVPIIFTNRELGTSKMNGGIIHEAVFGVLNLKWKALIGKL</sequence>
<evidence type="ECO:0000256" key="3">
    <source>
        <dbReference type="ARBA" id="ARBA00022679"/>
    </source>
</evidence>
<dbReference type="InterPro" id="IPR001173">
    <property type="entry name" value="Glyco_trans_2-like"/>
</dbReference>